<sequence length="474" mass="51177">MTADEAPPERLHPLTLVSGLGQALRNIAGGVAAGGYFAFQGKFFVALMMLGGIAVVTLGGLLLHWLRFSYRVGSDAIRIDSGILSRNLRTIPFDRVADVSIAQGPLQRLVGVAQVTLETGASSAGKEEGVLGGIVLARAEALRDHVRARRAGAAPVAGAGEAEVEGPPLFAMDLRRVLTCGLFNFSLALFAGLFGASQTLGDVIDFDPFSRKFWRPILDQSGWGGWLLDHRFGLVVGGLTVLIVAGVVTGVIRTLLREYGFRLDRTGNGLRRRRGLLTRTDVTLPRRRIQAGLIATGPIRERFGWRAVKVLSLAGESQEGRQGGSSDHVLAALADEAEVARIGAELGWTMPGKGTDWRRVSKAHVWSFLLLMAPLFPLLLLFGPLRWFEWRNTAYAVEGERLLLRTGWWQRRTLLLPLANVQSVALAETSLSRLFGVAALVVDIAGGPAGGQRIPALPRNEASLLAKELLSRQP</sequence>
<feature type="domain" description="YdbS-like PH" evidence="2">
    <location>
        <begin position="65"/>
        <end position="145"/>
    </location>
</feature>
<evidence type="ECO:0000256" key="1">
    <source>
        <dbReference type="SAM" id="Phobius"/>
    </source>
</evidence>
<evidence type="ECO:0000259" key="2">
    <source>
        <dbReference type="Pfam" id="PF03703"/>
    </source>
</evidence>
<gene>
    <name evidence="3" type="ORF">GCM10022280_04920</name>
</gene>
<dbReference type="InterPro" id="IPR005182">
    <property type="entry name" value="YdbS-like_PH"/>
</dbReference>
<keyword evidence="1" id="KW-0812">Transmembrane</keyword>
<comment type="caution">
    <text evidence="3">The sequence shown here is derived from an EMBL/GenBank/DDBJ whole genome shotgun (WGS) entry which is preliminary data.</text>
</comment>
<evidence type="ECO:0000313" key="4">
    <source>
        <dbReference type="Proteomes" id="UP001500235"/>
    </source>
</evidence>
<name>A0ABP7SEX8_9SPHN</name>
<reference evidence="4" key="1">
    <citation type="journal article" date="2019" name="Int. J. Syst. Evol. Microbiol.">
        <title>The Global Catalogue of Microorganisms (GCM) 10K type strain sequencing project: providing services to taxonomists for standard genome sequencing and annotation.</title>
        <authorList>
            <consortium name="The Broad Institute Genomics Platform"/>
            <consortium name="The Broad Institute Genome Sequencing Center for Infectious Disease"/>
            <person name="Wu L."/>
            <person name="Ma J."/>
        </authorList>
    </citation>
    <scope>NUCLEOTIDE SEQUENCE [LARGE SCALE GENOMIC DNA]</scope>
    <source>
        <strain evidence="4">JCM 17563</strain>
    </source>
</reference>
<dbReference type="PIRSF" id="PIRSF026631">
    <property type="entry name" value="UCP026631"/>
    <property type="match status" value="1"/>
</dbReference>
<dbReference type="RefSeq" id="WP_344705808.1">
    <property type="nucleotide sequence ID" value="NZ_BAABBQ010000001.1"/>
</dbReference>
<dbReference type="InterPro" id="IPR014529">
    <property type="entry name" value="UCP026631"/>
</dbReference>
<keyword evidence="1" id="KW-1133">Transmembrane helix</keyword>
<accession>A0ABP7SEX8</accession>
<feature type="domain" description="YdbS-like PH" evidence="2">
    <location>
        <begin position="390"/>
        <end position="467"/>
    </location>
</feature>
<feature type="transmembrane region" description="Helical" evidence="1">
    <location>
        <begin position="43"/>
        <end position="66"/>
    </location>
</feature>
<feature type="domain" description="YdbS-like PH" evidence="2">
    <location>
        <begin position="261"/>
        <end position="342"/>
    </location>
</feature>
<organism evidence="3 4">
    <name type="scientific">Sphingomonas swuensis</name>
    <dbReference type="NCBI Taxonomy" id="977800"/>
    <lineage>
        <taxon>Bacteria</taxon>
        <taxon>Pseudomonadati</taxon>
        <taxon>Pseudomonadota</taxon>
        <taxon>Alphaproteobacteria</taxon>
        <taxon>Sphingomonadales</taxon>
        <taxon>Sphingomonadaceae</taxon>
        <taxon>Sphingomonas</taxon>
    </lineage>
</organism>
<protein>
    <submittedName>
        <fullName evidence="3">PH domain-containing protein</fullName>
    </submittedName>
</protein>
<keyword evidence="1" id="KW-0472">Membrane</keyword>
<proteinExistence type="predicted"/>
<dbReference type="Pfam" id="PF03703">
    <property type="entry name" value="bPH_2"/>
    <property type="match status" value="3"/>
</dbReference>
<feature type="transmembrane region" description="Helical" evidence="1">
    <location>
        <begin position="363"/>
        <end position="382"/>
    </location>
</feature>
<dbReference type="PANTHER" id="PTHR34473:SF2">
    <property type="entry name" value="UPF0699 TRANSMEMBRANE PROTEIN YDBT"/>
    <property type="match status" value="1"/>
</dbReference>
<feature type="transmembrane region" description="Helical" evidence="1">
    <location>
        <begin position="177"/>
        <end position="196"/>
    </location>
</feature>
<feature type="transmembrane region" description="Helical" evidence="1">
    <location>
        <begin position="232"/>
        <end position="256"/>
    </location>
</feature>
<dbReference type="Proteomes" id="UP001500235">
    <property type="component" value="Unassembled WGS sequence"/>
</dbReference>
<dbReference type="EMBL" id="BAABBQ010000001">
    <property type="protein sequence ID" value="GAA4010673.1"/>
    <property type="molecule type" value="Genomic_DNA"/>
</dbReference>
<dbReference type="PANTHER" id="PTHR34473">
    <property type="entry name" value="UPF0699 TRANSMEMBRANE PROTEIN YDBS"/>
    <property type="match status" value="1"/>
</dbReference>
<evidence type="ECO:0000313" key="3">
    <source>
        <dbReference type="EMBL" id="GAA4010673.1"/>
    </source>
</evidence>
<keyword evidence="4" id="KW-1185">Reference proteome</keyword>